<dbReference type="OrthoDB" id="2116030at2759"/>
<reference evidence="5" key="1">
    <citation type="submission" date="2016-03" db="EMBL/GenBank/DDBJ databases">
        <authorList>
            <person name="Devillers Hugo."/>
        </authorList>
    </citation>
    <scope>NUCLEOTIDE SEQUENCE [LARGE SCALE GENOMIC DNA]</scope>
</reference>
<dbReference type="InterPro" id="IPR020373">
    <property type="entry name" value="Kgd4/YMR-31"/>
</dbReference>
<dbReference type="Proteomes" id="UP000191144">
    <property type="component" value="Chromosome H"/>
</dbReference>
<proteinExistence type="inferred from homology"/>
<accession>A0A1G4KK39</accession>
<evidence type="ECO:0000313" key="5">
    <source>
        <dbReference type="Proteomes" id="UP000191144"/>
    </source>
</evidence>
<dbReference type="AlphaFoldDB" id="A0A1G4KK39"/>
<organism evidence="4 5">
    <name type="scientific">Lachancea meyersii CBS 8951</name>
    <dbReference type="NCBI Taxonomy" id="1266667"/>
    <lineage>
        <taxon>Eukaryota</taxon>
        <taxon>Fungi</taxon>
        <taxon>Dikarya</taxon>
        <taxon>Ascomycota</taxon>
        <taxon>Saccharomycotina</taxon>
        <taxon>Saccharomycetes</taxon>
        <taxon>Saccharomycetales</taxon>
        <taxon>Saccharomycetaceae</taxon>
        <taxon>Lachancea</taxon>
    </lineage>
</organism>
<keyword evidence="2" id="KW-0496">Mitochondrion</keyword>
<dbReference type="EMBL" id="LT598480">
    <property type="protein sequence ID" value="SCV04737.1"/>
    <property type="molecule type" value="Genomic_DNA"/>
</dbReference>
<evidence type="ECO:0000256" key="2">
    <source>
        <dbReference type="ARBA" id="ARBA00023128"/>
    </source>
</evidence>
<dbReference type="GO" id="GO:0005739">
    <property type="term" value="C:mitochondrion"/>
    <property type="evidence" value="ECO:0007669"/>
    <property type="project" value="UniProtKB-SubCell"/>
</dbReference>
<sequence>MRQTAVSLAKSYTPMIKFVGGKHPLVQHPNSATPHPCTIDGMLPGSKECVPVAEYLGKLKLFEVVPYKTKKSPQKSAGTTKGSAYTFTSRPLKENEVDSIFDLPPRFQLRPFAESEIESINAGGAL</sequence>
<name>A0A1G4KK39_9SACH</name>
<protein>
    <submittedName>
        <fullName evidence="4">LAME_0H20846g1_1</fullName>
    </submittedName>
</protein>
<dbReference type="GO" id="GO:0006103">
    <property type="term" value="P:2-oxoglutarate metabolic process"/>
    <property type="evidence" value="ECO:0007669"/>
    <property type="project" value="InterPro"/>
</dbReference>
<comment type="similarity">
    <text evidence="3">Belongs to the alpha-ketoglutarate dehydrogenase component 4 family.</text>
</comment>
<gene>
    <name evidence="4" type="ORF">LAME_0H20846G</name>
</gene>
<dbReference type="Pfam" id="PF10937">
    <property type="entry name" value="Kgd4-YMR31"/>
    <property type="match status" value="1"/>
</dbReference>
<comment type="subcellular location">
    <subcellularLocation>
        <location evidence="1">Mitochondrion</location>
    </subcellularLocation>
</comment>
<evidence type="ECO:0000313" key="4">
    <source>
        <dbReference type="EMBL" id="SCV04737.1"/>
    </source>
</evidence>
<evidence type="ECO:0000256" key="3">
    <source>
        <dbReference type="ARBA" id="ARBA00043970"/>
    </source>
</evidence>
<evidence type="ECO:0000256" key="1">
    <source>
        <dbReference type="ARBA" id="ARBA00004173"/>
    </source>
</evidence>
<keyword evidence="5" id="KW-1185">Reference proteome</keyword>